<accession>A0A1E2UUE4</accession>
<organism evidence="2 3">
    <name type="scientific">Candidatus Thiodiazotropha endoloripes</name>
    <dbReference type="NCBI Taxonomy" id="1818881"/>
    <lineage>
        <taxon>Bacteria</taxon>
        <taxon>Pseudomonadati</taxon>
        <taxon>Pseudomonadota</taxon>
        <taxon>Gammaproteobacteria</taxon>
        <taxon>Chromatiales</taxon>
        <taxon>Sedimenticolaceae</taxon>
        <taxon>Candidatus Thiodiazotropha</taxon>
    </lineage>
</organism>
<dbReference type="AlphaFoldDB" id="A0A1E2UUE4"/>
<evidence type="ECO:0000313" key="2">
    <source>
        <dbReference type="EMBL" id="ODB98353.1"/>
    </source>
</evidence>
<dbReference type="Proteomes" id="UP000094849">
    <property type="component" value="Unassembled WGS sequence"/>
</dbReference>
<evidence type="ECO:0000313" key="3">
    <source>
        <dbReference type="Proteomes" id="UP000094849"/>
    </source>
</evidence>
<reference evidence="2 3" key="1">
    <citation type="submission" date="2016-03" db="EMBL/GenBank/DDBJ databases">
        <title>Chemosynthetic sulphur-oxidizing symbionts of marine invertebrate animals are capable of nitrogen fixation.</title>
        <authorList>
            <person name="Petersen J.M."/>
            <person name="Kemper A."/>
            <person name="Gruber-Vodicka H."/>
            <person name="Cardini U."/>
            <person name="Geest Mvander."/>
            <person name="Kleiner M."/>
            <person name="Bulgheresi S."/>
            <person name="Fussmann M."/>
            <person name="Herbold C."/>
            <person name="Seah B.K.B."/>
            <person name="Antony C.Paul."/>
            <person name="Liu D."/>
            <person name="Belitz A."/>
            <person name="Weber M."/>
        </authorList>
    </citation>
    <scope>NUCLEOTIDE SEQUENCE [LARGE SCALE GENOMIC DNA]</scope>
    <source>
        <strain evidence="2">G_D</strain>
    </source>
</reference>
<dbReference type="InterPro" id="IPR025714">
    <property type="entry name" value="Methyltranfer_dom"/>
</dbReference>
<proteinExistence type="predicted"/>
<protein>
    <recommendedName>
        <fullName evidence="1">Methyltransferase domain-containing protein</fullName>
    </recommendedName>
</protein>
<feature type="domain" description="Methyltransferase" evidence="1">
    <location>
        <begin position="76"/>
        <end position="190"/>
    </location>
</feature>
<evidence type="ECO:0000259" key="1">
    <source>
        <dbReference type="Pfam" id="PF13847"/>
    </source>
</evidence>
<keyword evidence="3" id="KW-1185">Reference proteome</keyword>
<name>A0A1E2UUE4_9GAMM</name>
<dbReference type="CDD" id="cd02440">
    <property type="entry name" value="AdoMet_MTases"/>
    <property type="match status" value="1"/>
</dbReference>
<dbReference type="InterPro" id="IPR029063">
    <property type="entry name" value="SAM-dependent_MTases_sf"/>
</dbReference>
<dbReference type="STRING" id="1818881.A3196_17330"/>
<comment type="caution">
    <text evidence="2">The sequence shown here is derived from an EMBL/GenBank/DDBJ whole genome shotgun (WGS) entry which is preliminary data.</text>
</comment>
<dbReference type="Gene3D" id="3.40.50.150">
    <property type="entry name" value="Vaccinia Virus protein VP39"/>
    <property type="match status" value="1"/>
</dbReference>
<dbReference type="RefSeq" id="WP_069006790.1">
    <property type="nucleotide sequence ID" value="NZ_LVJW01000003.1"/>
</dbReference>
<dbReference type="PANTHER" id="PTHR43861:SF1">
    <property type="entry name" value="TRANS-ACONITATE 2-METHYLTRANSFERASE"/>
    <property type="match status" value="1"/>
</dbReference>
<gene>
    <name evidence="2" type="ORF">A3196_17330</name>
</gene>
<dbReference type="SUPFAM" id="SSF53335">
    <property type="entry name" value="S-adenosyl-L-methionine-dependent methyltransferases"/>
    <property type="match status" value="1"/>
</dbReference>
<dbReference type="EMBL" id="LVJZ01000003">
    <property type="protein sequence ID" value="ODB98353.1"/>
    <property type="molecule type" value="Genomic_DNA"/>
</dbReference>
<sequence>MGLTLIYLPRLVFILLLTALPSLSLMAEDHSAGADPRINQPYQDPDFQVWQDIFESPGREVYDDREAILQALNLETGMWVADIGAGTGLFTWLFATEVGDQGRVFAVDISSEFIRNILQIARQSNLKNVQGIVNSQTSLALQPDTMDVVFVCDTYHHFEQPQVMLKLIHQSLKSGGRLVVIDYRKRPGFSSNWVMDHVRLDRDGVIAEIEQSGFRLSGEENFLRANYFLTFTKK</sequence>
<dbReference type="Pfam" id="PF13847">
    <property type="entry name" value="Methyltransf_31"/>
    <property type="match status" value="1"/>
</dbReference>
<dbReference type="PANTHER" id="PTHR43861">
    <property type="entry name" value="TRANS-ACONITATE 2-METHYLTRANSFERASE-RELATED"/>
    <property type="match status" value="1"/>
</dbReference>